<evidence type="ECO:0000256" key="3">
    <source>
        <dbReference type="ARBA" id="ARBA00022638"/>
    </source>
</evidence>
<gene>
    <name evidence="8" type="ORF">QO033_08075</name>
</gene>
<keyword evidence="7" id="KW-0812">Transmembrane</keyword>
<keyword evidence="7" id="KW-0472">Membrane</keyword>
<dbReference type="InterPro" id="IPR057700">
    <property type="entry name" value="DUF7940"/>
</dbReference>
<feature type="transmembrane region" description="Helical" evidence="7">
    <location>
        <begin position="12"/>
        <end position="33"/>
    </location>
</feature>
<evidence type="ECO:0000256" key="7">
    <source>
        <dbReference type="SAM" id="Phobius"/>
    </source>
</evidence>
<keyword evidence="5 6" id="KW-0326">Glycosidase</keyword>
<dbReference type="EMBL" id="JASNJD010000004">
    <property type="protein sequence ID" value="MDK3017632.1"/>
    <property type="molecule type" value="Genomic_DNA"/>
</dbReference>
<dbReference type="Proteomes" id="UP001243757">
    <property type="component" value="Unassembled WGS sequence"/>
</dbReference>
<comment type="caution">
    <text evidence="8">The sequence shown here is derived from an EMBL/GenBank/DDBJ whole genome shotgun (WGS) entry which is preliminary data.</text>
</comment>
<evidence type="ECO:0000256" key="2">
    <source>
        <dbReference type="ARBA" id="ARBA00022529"/>
    </source>
</evidence>
<dbReference type="SUPFAM" id="SSF53955">
    <property type="entry name" value="Lysozyme-like"/>
    <property type="match status" value="1"/>
</dbReference>
<keyword evidence="2 6" id="KW-0929">Antimicrobial</keyword>
<dbReference type="PANTHER" id="PTHR38107:SF3">
    <property type="entry name" value="LYSOZYME RRRD-RELATED"/>
    <property type="match status" value="1"/>
</dbReference>
<dbReference type="EC" id="3.2.1.17" evidence="6"/>
<name>A0ABT7EZ42_9RHOB</name>
<keyword evidence="7" id="KW-1133">Transmembrane helix</keyword>
<keyword evidence="4 6" id="KW-0378">Hydrolase</keyword>
<dbReference type="InterPro" id="IPR023346">
    <property type="entry name" value="Lysozyme-like_dom_sf"/>
</dbReference>
<comment type="similarity">
    <text evidence="6">Belongs to the glycosyl hydrolase 24 family.</text>
</comment>
<dbReference type="HAMAP" id="MF_04110">
    <property type="entry name" value="ENDOLYSIN_T4"/>
    <property type="match status" value="1"/>
</dbReference>
<dbReference type="Gene3D" id="1.10.530.40">
    <property type="match status" value="1"/>
</dbReference>
<proteinExistence type="inferred from homology"/>
<feature type="transmembrane region" description="Helical" evidence="7">
    <location>
        <begin position="45"/>
        <end position="66"/>
    </location>
</feature>
<comment type="catalytic activity">
    <reaction evidence="1 6">
        <text>Hydrolysis of (1-&gt;4)-beta-linkages between N-acetylmuramic acid and N-acetyl-D-glucosamine residues in a peptidoglycan and between N-acetyl-D-glucosamine residues in chitodextrins.</text>
        <dbReference type="EC" id="3.2.1.17"/>
    </reaction>
</comment>
<dbReference type="InterPro" id="IPR023347">
    <property type="entry name" value="Lysozyme_dom_sf"/>
</dbReference>
<dbReference type="Pfam" id="PF25612">
    <property type="entry name" value="DUF7940"/>
    <property type="match status" value="1"/>
</dbReference>
<dbReference type="RefSeq" id="WP_284480444.1">
    <property type="nucleotide sequence ID" value="NZ_JASNJD010000004.1"/>
</dbReference>
<evidence type="ECO:0000256" key="4">
    <source>
        <dbReference type="ARBA" id="ARBA00022801"/>
    </source>
</evidence>
<evidence type="ECO:0000256" key="1">
    <source>
        <dbReference type="ARBA" id="ARBA00000632"/>
    </source>
</evidence>
<dbReference type="InterPro" id="IPR002196">
    <property type="entry name" value="Glyco_hydro_24"/>
</dbReference>
<reference evidence="8 9" key="1">
    <citation type="submission" date="2023-05" db="EMBL/GenBank/DDBJ databases">
        <title>Pseudodonghicola sp. nov.</title>
        <authorList>
            <person name="Huang J."/>
        </authorList>
    </citation>
    <scope>NUCLEOTIDE SEQUENCE [LARGE SCALE GENOMIC DNA]</scope>
    <source>
        <strain evidence="8 9">IC7</strain>
    </source>
</reference>
<keyword evidence="3 6" id="KW-0081">Bacteriolytic enzyme</keyword>
<dbReference type="InterPro" id="IPR034690">
    <property type="entry name" value="Endolysin_T4_type"/>
</dbReference>
<organism evidence="8 9">
    <name type="scientific">Pseudodonghicola flavimaris</name>
    <dbReference type="NCBI Taxonomy" id="3050036"/>
    <lineage>
        <taxon>Bacteria</taxon>
        <taxon>Pseudomonadati</taxon>
        <taxon>Pseudomonadota</taxon>
        <taxon>Alphaproteobacteria</taxon>
        <taxon>Rhodobacterales</taxon>
        <taxon>Paracoccaceae</taxon>
        <taxon>Pseudodonghicola</taxon>
    </lineage>
</organism>
<evidence type="ECO:0000313" key="9">
    <source>
        <dbReference type="Proteomes" id="UP001243757"/>
    </source>
</evidence>
<dbReference type="PANTHER" id="PTHR38107">
    <property type="match status" value="1"/>
</dbReference>
<dbReference type="CDD" id="cd16900">
    <property type="entry name" value="endolysin_R21-like"/>
    <property type="match status" value="1"/>
</dbReference>
<dbReference type="Pfam" id="PF00959">
    <property type="entry name" value="Phage_lysozyme"/>
    <property type="match status" value="1"/>
</dbReference>
<accession>A0ABT7EZ42</accession>
<evidence type="ECO:0000313" key="8">
    <source>
        <dbReference type="EMBL" id="MDK3017632.1"/>
    </source>
</evidence>
<evidence type="ECO:0000256" key="5">
    <source>
        <dbReference type="ARBA" id="ARBA00023295"/>
    </source>
</evidence>
<feature type="transmembrane region" description="Helical" evidence="7">
    <location>
        <begin position="87"/>
        <end position="107"/>
    </location>
</feature>
<dbReference type="InterPro" id="IPR051018">
    <property type="entry name" value="Bacteriophage_GH24"/>
</dbReference>
<sequence length="246" mass="26483">MKLIPDWKAVLGGAWSVWLMGLAALVSIADLLLRAAPEALPWLPAGWLPLISATLATLAIPARIVLQTNMSQWLTRFWADQRGAIRRGRMIAGAAVLAAASAAVPMVRGFEGQELTPYRDIVGQLTWCSGETEGQPKDSYTAAECDLMLARRLVEFSGQIALCLPADTPHQVRVAFVSAAYNIGAGAFCRSSMSRRALAGDLPGACEALLMWDKGRVNGILQRIRGLTLRRQQERALCLSGLGDAA</sequence>
<evidence type="ECO:0000256" key="6">
    <source>
        <dbReference type="RuleBase" id="RU003788"/>
    </source>
</evidence>
<protein>
    <recommendedName>
        <fullName evidence="6">Lysozyme</fullName>
        <ecNumber evidence="6">3.2.1.17</ecNumber>
    </recommendedName>
</protein>
<keyword evidence="9" id="KW-1185">Reference proteome</keyword>